<dbReference type="STRING" id="429701.A0A2G9HQM8"/>
<dbReference type="OrthoDB" id="1899410at2759"/>
<evidence type="ECO:0000313" key="1">
    <source>
        <dbReference type="EMBL" id="PIN19835.1"/>
    </source>
</evidence>
<organism evidence="1 2">
    <name type="scientific">Handroanthus impetiginosus</name>
    <dbReference type="NCBI Taxonomy" id="429701"/>
    <lineage>
        <taxon>Eukaryota</taxon>
        <taxon>Viridiplantae</taxon>
        <taxon>Streptophyta</taxon>
        <taxon>Embryophyta</taxon>
        <taxon>Tracheophyta</taxon>
        <taxon>Spermatophyta</taxon>
        <taxon>Magnoliopsida</taxon>
        <taxon>eudicotyledons</taxon>
        <taxon>Gunneridae</taxon>
        <taxon>Pentapetalae</taxon>
        <taxon>asterids</taxon>
        <taxon>lamiids</taxon>
        <taxon>Lamiales</taxon>
        <taxon>Bignoniaceae</taxon>
        <taxon>Crescentiina</taxon>
        <taxon>Tabebuia alliance</taxon>
        <taxon>Handroanthus</taxon>
    </lineage>
</organism>
<proteinExistence type="predicted"/>
<dbReference type="EMBL" id="NKXS01001215">
    <property type="protein sequence ID" value="PIN19835.1"/>
    <property type="molecule type" value="Genomic_DNA"/>
</dbReference>
<reference evidence="2" key="1">
    <citation type="journal article" date="2018" name="Gigascience">
        <title>Genome assembly of the Pink Ipe (Handroanthus impetiginosus, Bignoniaceae), a highly valued, ecologically keystone Neotropical timber forest tree.</title>
        <authorList>
            <person name="Silva-Junior O.B."/>
            <person name="Grattapaglia D."/>
            <person name="Novaes E."/>
            <person name="Collevatti R.G."/>
        </authorList>
    </citation>
    <scope>NUCLEOTIDE SEQUENCE [LARGE SCALE GENOMIC DNA]</scope>
    <source>
        <strain evidence="2">cv. UFG-1</strain>
    </source>
</reference>
<dbReference type="Proteomes" id="UP000231279">
    <property type="component" value="Unassembled WGS sequence"/>
</dbReference>
<dbReference type="AlphaFoldDB" id="A0A2G9HQM8"/>
<sequence>MDSLRKMGSSLIDLQCALHGEKNLTPEEEDMLACCLVVGWLVTPRLLPKSVALGALLPFGIASACGQWKLYSSVESSFEGILSLEGSRAQRELANIMLKNYPNDPWVLQRLHRHFYLEEVQDESSVDRPTLRWRVRNFADPITYSQSTSYSTETDSQNNAVNKTTTEPFVLYESESPLIWFKSPLQGLKSVLGFNNLKKAGKCDQAIKSQQ</sequence>
<dbReference type="PANTHER" id="PTHR35986">
    <property type="entry name" value="EXPRESSED PROTEIN"/>
    <property type="match status" value="1"/>
</dbReference>
<evidence type="ECO:0000313" key="2">
    <source>
        <dbReference type="Proteomes" id="UP000231279"/>
    </source>
</evidence>
<protein>
    <submittedName>
        <fullName evidence="1">Uncharacterized protein</fullName>
    </submittedName>
</protein>
<keyword evidence="2" id="KW-1185">Reference proteome</keyword>
<name>A0A2G9HQM8_9LAMI</name>
<gene>
    <name evidence="1" type="ORF">CDL12_07484</name>
</gene>
<dbReference type="PANTHER" id="PTHR35986:SF1">
    <property type="entry name" value="OS10G0430800 PROTEIN"/>
    <property type="match status" value="1"/>
</dbReference>
<accession>A0A2G9HQM8</accession>
<comment type="caution">
    <text evidence="1">The sequence shown here is derived from an EMBL/GenBank/DDBJ whole genome shotgun (WGS) entry which is preliminary data.</text>
</comment>